<accession>A0ABR1P9B2</accession>
<keyword evidence="13" id="KW-1185">Reference proteome</keyword>
<evidence type="ECO:0000256" key="8">
    <source>
        <dbReference type="ARBA" id="ARBA00023136"/>
    </source>
</evidence>
<feature type="transmembrane region" description="Helical" evidence="10">
    <location>
        <begin position="1293"/>
        <end position="1313"/>
    </location>
</feature>
<evidence type="ECO:0000256" key="4">
    <source>
        <dbReference type="ARBA" id="ARBA00022692"/>
    </source>
</evidence>
<feature type="transmembrane region" description="Helical" evidence="10">
    <location>
        <begin position="1178"/>
        <end position="1200"/>
    </location>
</feature>
<dbReference type="InterPro" id="IPR034001">
    <property type="entry name" value="ABCG_PDR_1"/>
</dbReference>
<evidence type="ECO:0000256" key="2">
    <source>
        <dbReference type="ARBA" id="ARBA00006012"/>
    </source>
</evidence>
<keyword evidence="4 10" id="KW-0812">Transmembrane</keyword>
<evidence type="ECO:0000313" key="12">
    <source>
        <dbReference type="EMBL" id="KAK7729763.1"/>
    </source>
</evidence>
<evidence type="ECO:0000256" key="7">
    <source>
        <dbReference type="ARBA" id="ARBA00022989"/>
    </source>
</evidence>
<name>A0ABR1P9B2_DIAER</name>
<dbReference type="InterPro" id="IPR034003">
    <property type="entry name" value="ABCG_PDR_2"/>
</dbReference>
<dbReference type="InterPro" id="IPR017871">
    <property type="entry name" value="ABC_transporter-like_CS"/>
</dbReference>
<feature type="transmembrane region" description="Helical" evidence="10">
    <location>
        <begin position="583"/>
        <end position="606"/>
    </location>
</feature>
<evidence type="ECO:0000256" key="6">
    <source>
        <dbReference type="ARBA" id="ARBA00022840"/>
    </source>
</evidence>
<dbReference type="Pfam" id="PF19055">
    <property type="entry name" value="ABC2_membrane_7"/>
    <property type="match status" value="1"/>
</dbReference>
<dbReference type="Proteomes" id="UP001430848">
    <property type="component" value="Unassembled WGS sequence"/>
</dbReference>
<dbReference type="PROSITE" id="PS00211">
    <property type="entry name" value="ABC_TRANSPORTER_1"/>
    <property type="match status" value="1"/>
</dbReference>
<sequence length="1451" mass="161191">MRSDRDTETDSAVMPPPTTTEHRFELPSSGSDSVTTITEKGWSKQNDPSGQEERMNDDVLQLARRYTTQQSCGAPGIPPKTTGIAFKNLNVFGFGTSTDYQKSVGNIFLEGVTIAKKLMGAKKQRIDILHDLEGVVNSGEMLAVLGPPGSGCSTLLKTIAGDTHGFHVSDDASINYQGIHPKQMRTAFRGEAIYTAEVDDHFPHLTVGDTLYFAARARCPKKIPAGVSRREYAEHLRDVTMAMFGISHTKNTRVGDDFVRGVSGGERKRVTIAEAALSYSPLQCWDNSTRGLDSANALEFCRTLRTQADVMGCTSCVAIYQASQDAYDVFDKVIVLYEGHQIFFGKTAEARAYFEGLGFVCPKQQTTADFLTSMTSHQERISRPGWEGKTPRTPEEFARAWKASEHRARLMVDVEDYLQRHSFGGEHHQRFLESRRIDQSKSQRAKSPFTLSFTEQMNLTLWRSFVMLKGDPSIPLTMLVSNVFEALIVSSLFYNLPADTSSFFRRAILLFFTVIINAFGSILEIMTLYAKRRVVDKHSRYALYHPAAEALSAMIVDMPYKIVNAILMNTTLYFMGNLRREPGAFFFFLLISFTMTQCMSMMFRLIGSVTKSVAQALAPASIILLLIALYTGFAIPPQYMQNWLGWIRWLNPVFYGLESVMLNEFVGRNFSCSTFVPMGPGYGSAAPSERVCSSAGSVPGQDFVSGTTYLGISYGFDNAHRWRNFGVLIAYMILFMGLHLVAAEYIAGERSKGEVLVFSRKAMKQHLKRGPVDVETGAAGRAQLSSGEDSDGVAGMHKQTSVFHWKDVCYDIKIKGEPRRILDHVDGWVKPGTLTALMGVSGAGKTTLLDVLATRVTMGVISGDMLVNGQPRDSSFQRKTGYVTQQDLHLHTSTVREALSFSALLRQPDTYSRKEKLEYVDTVISLLGMEEYSDAVIGVPGEGLNVEQRKRLTIGVELAARPQLLLFLDEPTSGLDSQTSWSICNLMEKLTKSGQAILCTIHQPSAMLFQRFDRLLLLARGGRTVYFGEIGKNSQTLVDYFVRNGGPECLTGANPAEYMLEVIGAAPGAKTDIDWPAVWRQTPEYQAVQDELARLGSGREGQQLHAAAGGEEPSSYNEFAAGFGTQVLEVTKRVFQQYWRSPSYIYSKGVLSFGAALFIGLSFLNAENTQRGLQNQMFGVFIFLTVFSQVVEQIMPVFVLQRTMYEARERPSKAYSWMAFLIANILVEMAWNSLAAVLCFVCWYFPIGLYRNAYPTDAVDSRGITMFLIVWVFFIFAGSFAHMMIAGLRDAEVAGGIVNLFVIMMFCFCGILAGPKDLPGFWIFMYRVNPFTYVVEGFLGTSLANAPVHCAANEFVTFSAPAGQTCGEYMAGYIAAAGGYLRDPGAGNGTDCSYCAMADTNTFLKSINVDFDNRWRNYGLLWVYCIFNIAMAAGIYWLVRVPKNKNKEKKD</sequence>
<evidence type="ECO:0000256" key="3">
    <source>
        <dbReference type="ARBA" id="ARBA00022448"/>
    </source>
</evidence>
<feature type="transmembrane region" description="Helical" evidence="10">
    <location>
        <begin position="613"/>
        <end position="635"/>
    </location>
</feature>
<feature type="transmembrane region" description="Helical" evidence="10">
    <location>
        <begin position="1266"/>
        <end position="1286"/>
    </location>
</feature>
<comment type="caution">
    <text evidence="12">The sequence shown here is derived from an EMBL/GenBank/DDBJ whole genome shotgun (WGS) entry which is preliminary data.</text>
</comment>
<keyword evidence="5" id="KW-0547">Nucleotide-binding</keyword>
<proteinExistence type="inferred from homology"/>
<keyword evidence="6" id="KW-0067">ATP-binding</keyword>
<feature type="transmembrane region" description="Helical" evidence="10">
    <location>
        <begin position="725"/>
        <end position="747"/>
    </location>
</feature>
<dbReference type="PANTHER" id="PTHR19241">
    <property type="entry name" value="ATP-BINDING CASSETTE TRANSPORTER"/>
    <property type="match status" value="1"/>
</dbReference>
<dbReference type="SMART" id="SM00382">
    <property type="entry name" value="AAA"/>
    <property type="match status" value="2"/>
</dbReference>
<comment type="subcellular location">
    <subcellularLocation>
        <location evidence="1">Membrane</location>
        <topology evidence="1">Multi-pass membrane protein</topology>
    </subcellularLocation>
</comment>
<feature type="domain" description="ABC transporter" evidence="11">
    <location>
        <begin position="803"/>
        <end position="1045"/>
    </location>
</feature>
<organism evidence="12 13">
    <name type="scientific">Diaporthe eres</name>
    <name type="common">Phomopsis oblonga</name>
    <dbReference type="NCBI Taxonomy" id="83184"/>
    <lineage>
        <taxon>Eukaryota</taxon>
        <taxon>Fungi</taxon>
        <taxon>Dikarya</taxon>
        <taxon>Ascomycota</taxon>
        <taxon>Pezizomycotina</taxon>
        <taxon>Sordariomycetes</taxon>
        <taxon>Sordariomycetidae</taxon>
        <taxon>Diaporthales</taxon>
        <taxon>Diaporthaceae</taxon>
        <taxon>Diaporthe</taxon>
        <taxon>Diaporthe eres species complex</taxon>
    </lineage>
</organism>
<evidence type="ECO:0000313" key="13">
    <source>
        <dbReference type="Proteomes" id="UP001430848"/>
    </source>
</evidence>
<dbReference type="InterPro" id="IPR003439">
    <property type="entry name" value="ABC_transporter-like_ATP-bd"/>
</dbReference>
<keyword evidence="8 10" id="KW-0472">Membrane</keyword>
<feature type="transmembrane region" description="Helical" evidence="10">
    <location>
        <begin position="508"/>
        <end position="530"/>
    </location>
</feature>
<feature type="transmembrane region" description="Helical" evidence="10">
    <location>
        <begin position="1221"/>
        <end position="1246"/>
    </location>
</feature>
<dbReference type="EMBL" id="JAKNSF020000028">
    <property type="protein sequence ID" value="KAK7729763.1"/>
    <property type="molecule type" value="Genomic_DNA"/>
</dbReference>
<reference evidence="12 13" key="1">
    <citation type="submission" date="2024-02" db="EMBL/GenBank/DDBJ databases">
        <title>De novo assembly and annotation of 12 fungi associated with fruit tree decline syndrome in Ontario, Canada.</title>
        <authorList>
            <person name="Sulman M."/>
            <person name="Ellouze W."/>
            <person name="Ilyukhin E."/>
        </authorList>
    </citation>
    <scope>NUCLEOTIDE SEQUENCE [LARGE SCALE GENOMIC DNA]</scope>
    <source>
        <strain evidence="12 13">M169</strain>
    </source>
</reference>
<feature type="transmembrane region" description="Helical" evidence="10">
    <location>
        <begin position="1421"/>
        <end position="1439"/>
    </location>
</feature>
<dbReference type="Pfam" id="PF14510">
    <property type="entry name" value="ABC_trans_N"/>
    <property type="match status" value="1"/>
</dbReference>
<gene>
    <name evidence="12" type="primary">CDR1_2</name>
    <name evidence="12" type="ORF">SLS63_006144</name>
</gene>
<comment type="similarity">
    <text evidence="2">Belongs to the ABC transporter superfamily. ABCG family. PDR (TC 3.A.1.205) subfamily.</text>
</comment>
<dbReference type="CDD" id="cd03233">
    <property type="entry name" value="ABCG_PDR_domain1"/>
    <property type="match status" value="1"/>
</dbReference>
<evidence type="ECO:0000256" key="5">
    <source>
        <dbReference type="ARBA" id="ARBA00022741"/>
    </source>
</evidence>
<evidence type="ECO:0000259" key="11">
    <source>
        <dbReference type="PROSITE" id="PS50893"/>
    </source>
</evidence>
<dbReference type="PROSITE" id="PS50893">
    <property type="entry name" value="ABC_TRANSPORTER_2"/>
    <property type="match status" value="2"/>
</dbReference>
<keyword evidence="3" id="KW-0813">Transport</keyword>
<dbReference type="SUPFAM" id="SSF52540">
    <property type="entry name" value="P-loop containing nucleoside triphosphate hydrolases"/>
    <property type="match status" value="2"/>
</dbReference>
<feature type="transmembrane region" description="Helical" evidence="10">
    <location>
        <begin position="473"/>
        <end position="496"/>
    </location>
</feature>
<dbReference type="InterPro" id="IPR010929">
    <property type="entry name" value="PDR_CDR_ABC"/>
</dbReference>
<feature type="region of interest" description="Disordered" evidence="9">
    <location>
        <begin position="1"/>
        <end position="54"/>
    </location>
</feature>
<feature type="compositionally biased region" description="Polar residues" evidence="9">
    <location>
        <begin position="28"/>
        <end position="49"/>
    </location>
</feature>
<dbReference type="Gene3D" id="3.40.50.300">
    <property type="entry name" value="P-loop containing nucleotide triphosphate hydrolases"/>
    <property type="match status" value="2"/>
</dbReference>
<dbReference type="CDD" id="cd03232">
    <property type="entry name" value="ABCG_PDR_domain2"/>
    <property type="match status" value="1"/>
</dbReference>
<evidence type="ECO:0000256" key="10">
    <source>
        <dbReference type="SAM" id="Phobius"/>
    </source>
</evidence>
<dbReference type="InterPro" id="IPR027417">
    <property type="entry name" value="P-loop_NTPase"/>
</dbReference>
<feature type="transmembrane region" description="Helical" evidence="10">
    <location>
        <begin position="1145"/>
        <end position="1166"/>
    </location>
</feature>
<feature type="domain" description="ABC transporter" evidence="11">
    <location>
        <begin position="109"/>
        <end position="363"/>
    </location>
</feature>
<dbReference type="InterPro" id="IPR013525">
    <property type="entry name" value="ABC2_TM"/>
</dbReference>
<dbReference type="Pfam" id="PF06422">
    <property type="entry name" value="PDR_CDR"/>
    <property type="match status" value="1"/>
</dbReference>
<keyword evidence="7 10" id="KW-1133">Transmembrane helix</keyword>
<protein>
    <submittedName>
        <fullName evidence="12">Multidrug resistance protein</fullName>
    </submittedName>
</protein>
<dbReference type="Pfam" id="PF01061">
    <property type="entry name" value="ABC2_membrane"/>
    <property type="match status" value="2"/>
</dbReference>
<dbReference type="InterPro" id="IPR003593">
    <property type="entry name" value="AAA+_ATPase"/>
</dbReference>
<evidence type="ECO:0000256" key="1">
    <source>
        <dbReference type="ARBA" id="ARBA00004141"/>
    </source>
</evidence>
<dbReference type="InterPro" id="IPR043926">
    <property type="entry name" value="ABCG_dom"/>
</dbReference>
<dbReference type="InterPro" id="IPR029481">
    <property type="entry name" value="ABC_trans_N"/>
</dbReference>
<evidence type="ECO:0000256" key="9">
    <source>
        <dbReference type="SAM" id="MobiDB-lite"/>
    </source>
</evidence>
<dbReference type="Pfam" id="PF00005">
    <property type="entry name" value="ABC_tran"/>
    <property type="match status" value="2"/>
</dbReference>